<dbReference type="FunFam" id="3.30.70.270:FF:000001">
    <property type="entry name" value="Diguanylate cyclase domain protein"/>
    <property type="match status" value="1"/>
</dbReference>
<feature type="transmembrane region" description="Helical" evidence="2">
    <location>
        <begin position="179"/>
        <end position="200"/>
    </location>
</feature>
<dbReference type="PROSITE" id="PS50887">
    <property type="entry name" value="GGDEF"/>
    <property type="match status" value="1"/>
</dbReference>
<dbReference type="PANTHER" id="PTHR44757:SF2">
    <property type="entry name" value="BIOFILM ARCHITECTURE MAINTENANCE PROTEIN MBAA"/>
    <property type="match status" value="1"/>
</dbReference>
<dbReference type="Gene3D" id="3.30.70.270">
    <property type="match status" value="1"/>
</dbReference>
<dbReference type="SUPFAM" id="SSF158472">
    <property type="entry name" value="HAMP domain-like"/>
    <property type="match status" value="1"/>
</dbReference>
<dbReference type="Pfam" id="PF17152">
    <property type="entry name" value="CHASE8"/>
    <property type="match status" value="1"/>
</dbReference>
<proteinExistence type="predicted"/>
<dbReference type="Pfam" id="PF00563">
    <property type="entry name" value="EAL"/>
    <property type="match status" value="1"/>
</dbReference>
<evidence type="ECO:0000256" key="2">
    <source>
        <dbReference type="SAM" id="Phobius"/>
    </source>
</evidence>
<dbReference type="InterPro" id="IPR043128">
    <property type="entry name" value="Rev_trsase/Diguanyl_cyclase"/>
</dbReference>
<dbReference type="PANTHER" id="PTHR44757">
    <property type="entry name" value="DIGUANYLATE CYCLASE DGCP"/>
    <property type="match status" value="1"/>
</dbReference>
<keyword evidence="2" id="KW-0472">Membrane</keyword>
<feature type="domain" description="GGDEF" evidence="5">
    <location>
        <begin position="302"/>
        <end position="435"/>
    </location>
</feature>
<keyword evidence="2" id="KW-0812">Transmembrane</keyword>
<evidence type="ECO:0000256" key="1">
    <source>
        <dbReference type="ARBA" id="ARBA00051114"/>
    </source>
</evidence>
<dbReference type="InterPro" id="IPR029787">
    <property type="entry name" value="Nucleotide_cyclase"/>
</dbReference>
<dbReference type="AlphaFoldDB" id="A0A1T4R150"/>
<dbReference type="GO" id="GO:0071732">
    <property type="term" value="P:cellular response to nitric oxide"/>
    <property type="evidence" value="ECO:0007669"/>
    <property type="project" value="UniProtKB-ARBA"/>
</dbReference>
<comment type="catalytic activity">
    <reaction evidence="1">
        <text>3',3'-c-di-GMP + H2O = 5'-phosphoguanylyl(3'-&gt;5')guanosine + H(+)</text>
        <dbReference type="Rhea" id="RHEA:24902"/>
        <dbReference type="ChEBI" id="CHEBI:15377"/>
        <dbReference type="ChEBI" id="CHEBI:15378"/>
        <dbReference type="ChEBI" id="CHEBI:58754"/>
        <dbReference type="ChEBI" id="CHEBI:58805"/>
        <dbReference type="EC" id="3.1.4.52"/>
    </reaction>
    <physiologicalReaction direction="left-to-right" evidence="1">
        <dbReference type="Rhea" id="RHEA:24903"/>
    </physiologicalReaction>
</comment>
<dbReference type="SUPFAM" id="SSF55073">
    <property type="entry name" value="Nucleotide cyclase"/>
    <property type="match status" value="1"/>
</dbReference>
<organism evidence="6 7">
    <name type="scientific">Trichlorobacter thiogenes</name>
    <dbReference type="NCBI Taxonomy" id="115783"/>
    <lineage>
        <taxon>Bacteria</taxon>
        <taxon>Pseudomonadati</taxon>
        <taxon>Thermodesulfobacteriota</taxon>
        <taxon>Desulfuromonadia</taxon>
        <taxon>Geobacterales</taxon>
        <taxon>Geobacteraceae</taxon>
        <taxon>Trichlorobacter</taxon>
    </lineage>
</organism>
<dbReference type="PROSITE" id="PS50885">
    <property type="entry name" value="HAMP"/>
    <property type="match status" value="1"/>
</dbReference>
<dbReference type="GO" id="GO:0071111">
    <property type="term" value="F:cyclic-guanylate-specific phosphodiesterase activity"/>
    <property type="evidence" value="ECO:0007669"/>
    <property type="project" value="UniProtKB-EC"/>
</dbReference>
<evidence type="ECO:0000313" key="6">
    <source>
        <dbReference type="EMBL" id="SKA09576.1"/>
    </source>
</evidence>
<dbReference type="InterPro" id="IPR033417">
    <property type="entry name" value="CHASE8"/>
</dbReference>
<name>A0A1T4R150_9BACT</name>
<dbReference type="Proteomes" id="UP000190102">
    <property type="component" value="Unassembled WGS sequence"/>
</dbReference>
<dbReference type="InterPro" id="IPR001633">
    <property type="entry name" value="EAL_dom"/>
</dbReference>
<feature type="domain" description="HAMP" evidence="4">
    <location>
        <begin position="206"/>
        <end position="259"/>
    </location>
</feature>
<dbReference type="Gene3D" id="3.20.20.450">
    <property type="entry name" value="EAL domain"/>
    <property type="match status" value="1"/>
</dbReference>
<accession>A0A1T4R150</accession>
<evidence type="ECO:0000259" key="5">
    <source>
        <dbReference type="PROSITE" id="PS50887"/>
    </source>
</evidence>
<reference evidence="7" key="1">
    <citation type="submission" date="2017-02" db="EMBL/GenBank/DDBJ databases">
        <authorList>
            <person name="Varghese N."/>
            <person name="Submissions S."/>
        </authorList>
    </citation>
    <scope>NUCLEOTIDE SEQUENCE [LARGE SCALE GENOMIC DNA]</scope>
    <source>
        <strain evidence="7">ATCC BAA-34</strain>
    </source>
</reference>
<dbReference type="SMART" id="SM00052">
    <property type="entry name" value="EAL"/>
    <property type="match status" value="1"/>
</dbReference>
<dbReference type="InterPro" id="IPR000160">
    <property type="entry name" value="GGDEF_dom"/>
</dbReference>
<keyword evidence="2" id="KW-1133">Transmembrane helix</keyword>
<gene>
    <name evidence="6" type="ORF">SAMN02745119_02634</name>
</gene>
<dbReference type="FunFam" id="3.20.20.450:FF:000001">
    <property type="entry name" value="Cyclic di-GMP phosphodiesterase yahA"/>
    <property type="match status" value="1"/>
</dbReference>
<dbReference type="Pfam" id="PF00990">
    <property type="entry name" value="GGDEF"/>
    <property type="match status" value="1"/>
</dbReference>
<dbReference type="InterPro" id="IPR003660">
    <property type="entry name" value="HAMP_dom"/>
</dbReference>
<dbReference type="STRING" id="115783.SAMN02745119_02634"/>
<dbReference type="Pfam" id="PF00672">
    <property type="entry name" value="HAMP"/>
    <property type="match status" value="1"/>
</dbReference>
<dbReference type="SMART" id="SM00267">
    <property type="entry name" value="GGDEF"/>
    <property type="match status" value="1"/>
</dbReference>
<dbReference type="OrthoDB" id="9777298at2"/>
<dbReference type="RefSeq" id="WP_078790885.1">
    <property type="nucleotide sequence ID" value="NZ_FUWR01000016.1"/>
</dbReference>
<dbReference type="Gene3D" id="6.10.340.10">
    <property type="match status" value="1"/>
</dbReference>
<dbReference type="CDD" id="cd01949">
    <property type="entry name" value="GGDEF"/>
    <property type="match status" value="1"/>
</dbReference>
<dbReference type="InterPro" id="IPR035919">
    <property type="entry name" value="EAL_sf"/>
</dbReference>
<dbReference type="GO" id="GO:0007165">
    <property type="term" value="P:signal transduction"/>
    <property type="evidence" value="ECO:0007669"/>
    <property type="project" value="InterPro"/>
</dbReference>
<feature type="domain" description="EAL" evidence="3">
    <location>
        <begin position="444"/>
        <end position="698"/>
    </location>
</feature>
<dbReference type="CDD" id="cd06225">
    <property type="entry name" value="HAMP"/>
    <property type="match status" value="1"/>
</dbReference>
<dbReference type="NCBIfam" id="TIGR00254">
    <property type="entry name" value="GGDEF"/>
    <property type="match status" value="1"/>
</dbReference>
<dbReference type="SUPFAM" id="SSF141868">
    <property type="entry name" value="EAL domain-like"/>
    <property type="match status" value="1"/>
</dbReference>
<evidence type="ECO:0000259" key="3">
    <source>
        <dbReference type="PROSITE" id="PS50883"/>
    </source>
</evidence>
<sequence length="699" mass="78394">MKRTILTYLANTSIRRKLMLLIMLTCGLVLMATTLIFVVKEANDIISTQRKDLASLADILGKNVASSVTFNDPQSALDTMLSLTVKTDIIAAYVLKTDATIFSRYIASNVKPKDLPFEQLDRNSSPADYQKILDQIQLNSNPLFQLSERFSMVAPIQLDGQTIGTIVLFADMHELKSRLLSTILSAILVLSLAAGAAYLLSVRMQTIISLPILDLLNTMRLVSETKDFSLRADKPGSDEIGQLYDGFNEMLQEIEERNLVLRQRQEHLQELAHFDTLTRLPNRVLFHDRLQQAMNLALRSEQLIAVIFLDLDRFKDINDTLGHRTGDLLLQQVASRMELVLRDCDTVARLGGDEFTIFAQNIRSQHYACRMAQKLLDLFEIPYSLDGQQVFITCSIGITLFPDDGDTIDTLLMNADIAMYHAKADGKNAYRLYNKEMNQQASERVALQADLRKALDLHQLHLMYQPKFDAQTGGMIGVEALIRWQHPERGLIPPARFIPLAEESGAIQAITEWVLRTACKQAKIWYETSSFPISVAVNLSAYSLKRNNAPIMVQHALKETGLPAHLLELELTESMLIENDQHAEETLNDLKQLGITIAIDDFGTGYSSLSYLHRFPIDALKIDRSFVWNMNRSDSDLAIVVAIIAMAHSLKLKVVAEGVETKAQLAALQKSGCEIIQGYLLGRPTTAEDITIQLKRMAS</sequence>
<evidence type="ECO:0000259" key="4">
    <source>
        <dbReference type="PROSITE" id="PS50885"/>
    </source>
</evidence>
<feature type="transmembrane region" description="Helical" evidence="2">
    <location>
        <begin position="20"/>
        <end position="39"/>
    </location>
</feature>
<dbReference type="CDD" id="cd01948">
    <property type="entry name" value="EAL"/>
    <property type="match status" value="1"/>
</dbReference>
<protein>
    <submittedName>
        <fullName evidence="6">Diguanylate cyclase/phosphodiesterase</fullName>
    </submittedName>
</protein>
<dbReference type="SMART" id="SM00304">
    <property type="entry name" value="HAMP"/>
    <property type="match status" value="1"/>
</dbReference>
<dbReference type="GO" id="GO:0016020">
    <property type="term" value="C:membrane"/>
    <property type="evidence" value="ECO:0007669"/>
    <property type="project" value="InterPro"/>
</dbReference>
<evidence type="ECO:0000313" key="7">
    <source>
        <dbReference type="Proteomes" id="UP000190102"/>
    </source>
</evidence>
<dbReference type="InterPro" id="IPR052155">
    <property type="entry name" value="Biofilm_reg_signaling"/>
</dbReference>
<dbReference type="EMBL" id="FUWR01000016">
    <property type="protein sequence ID" value="SKA09576.1"/>
    <property type="molecule type" value="Genomic_DNA"/>
</dbReference>
<dbReference type="PROSITE" id="PS50883">
    <property type="entry name" value="EAL"/>
    <property type="match status" value="1"/>
</dbReference>
<keyword evidence="7" id="KW-1185">Reference proteome</keyword>